<dbReference type="InterPro" id="IPR050410">
    <property type="entry name" value="CCR4/nocturin_mRNA_transcr"/>
</dbReference>
<keyword evidence="3" id="KW-1185">Reference proteome</keyword>
<dbReference type="OrthoDB" id="428734at2759"/>
<dbReference type="SUPFAM" id="SSF56219">
    <property type="entry name" value="DNase I-like"/>
    <property type="match status" value="1"/>
</dbReference>
<gene>
    <name evidence="2" type="ORF">C6P45_004518</name>
</gene>
<accession>A0A9P6WD79</accession>
<dbReference type="PANTHER" id="PTHR12121:SF11">
    <property type="entry name" value="RNA EXONUCLEASE NGL1"/>
    <property type="match status" value="1"/>
</dbReference>
<proteinExistence type="predicted"/>
<organism evidence="2 3">
    <name type="scientific">Maudiozyma exigua</name>
    <name type="common">Yeast</name>
    <name type="synonym">Kazachstania exigua</name>
    <dbReference type="NCBI Taxonomy" id="34358"/>
    <lineage>
        <taxon>Eukaryota</taxon>
        <taxon>Fungi</taxon>
        <taxon>Dikarya</taxon>
        <taxon>Ascomycota</taxon>
        <taxon>Saccharomycotina</taxon>
        <taxon>Saccharomycetes</taxon>
        <taxon>Saccharomycetales</taxon>
        <taxon>Saccharomycetaceae</taxon>
        <taxon>Maudiozyma</taxon>
    </lineage>
</organism>
<dbReference type="Gene3D" id="3.60.10.10">
    <property type="entry name" value="Endonuclease/exonuclease/phosphatase"/>
    <property type="match status" value="1"/>
</dbReference>
<dbReference type="AlphaFoldDB" id="A0A9P6WD79"/>
<dbReference type="InterPro" id="IPR005135">
    <property type="entry name" value="Endo/exonuclease/phosphatase"/>
</dbReference>
<dbReference type="PANTHER" id="PTHR12121">
    <property type="entry name" value="CARBON CATABOLITE REPRESSOR PROTEIN 4"/>
    <property type="match status" value="1"/>
</dbReference>
<dbReference type="Pfam" id="PF03372">
    <property type="entry name" value="Exo_endo_phos"/>
    <property type="match status" value="1"/>
</dbReference>
<evidence type="ECO:0000259" key="1">
    <source>
        <dbReference type="Pfam" id="PF03372"/>
    </source>
</evidence>
<reference evidence="2 3" key="1">
    <citation type="submission" date="2020-11" db="EMBL/GenBank/DDBJ databases">
        <title>Kefir isolates.</title>
        <authorList>
            <person name="Marcisauskas S."/>
            <person name="Kim Y."/>
            <person name="Blasche S."/>
        </authorList>
    </citation>
    <scope>NUCLEOTIDE SEQUENCE [LARGE SCALE GENOMIC DNA]</scope>
    <source>
        <strain evidence="2 3">OG2</strain>
    </source>
</reference>
<dbReference type="Proteomes" id="UP000750334">
    <property type="component" value="Unassembled WGS sequence"/>
</dbReference>
<evidence type="ECO:0000313" key="2">
    <source>
        <dbReference type="EMBL" id="KAG0668676.1"/>
    </source>
</evidence>
<feature type="domain" description="Endonuclease/exonuclease/phosphatase" evidence="1">
    <location>
        <begin position="52"/>
        <end position="379"/>
    </location>
</feature>
<protein>
    <recommendedName>
        <fullName evidence="1">Endonuclease/exonuclease/phosphatase domain-containing protein</fullName>
    </recommendedName>
</protein>
<comment type="caution">
    <text evidence="2">The sequence shown here is derived from an EMBL/GenBank/DDBJ whole genome shotgun (WGS) entry which is preliminary data.</text>
</comment>
<evidence type="ECO:0000313" key="3">
    <source>
        <dbReference type="Proteomes" id="UP000750334"/>
    </source>
</evidence>
<name>A0A9P6WD79_MAUEX</name>
<dbReference type="EMBL" id="PUHR01000061">
    <property type="protein sequence ID" value="KAG0668676.1"/>
    <property type="molecule type" value="Genomic_DNA"/>
</dbReference>
<dbReference type="GO" id="GO:0000175">
    <property type="term" value="F:3'-5'-RNA exonuclease activity"/>
    <property type="evidence" value="ECO:0007669"/>
    <property type="project" value="TreeGrafter"/>
</dbReference>
<dbReference type="InterPro" id="IPR036691">
    <property type="entry name" value="Endo/exonu/phosph_ase_sf"/>
</dbReference>
<sequence length="390" mass="45531">MSAFYRRFIPVKSSSLWNATSKAKGKLGELGLPGCSSSNGAIKDMDNKFTMLTYNILSPAYMWPQVYTYVPEQFKDWKYRHLLLEKELFQAYKSDIMCLQELTIRDYNNFWKGNFLEKYSMGSQYISKTAPGYWKNDDDLLDGVGIFYNLNKFDFIHSTGIKLNEYLNNFNKHELKYLQEKKMELTDGAGKVTGQSSLYDILKSKNQVCLFVSLRHKQTGTAFVVINTHLYWKYDEVKLSQCMIIMRELDKIIKKIKQNHEKEGRPHQQIKILFTGDLNSTGDSLVINFLKGQILNTNSLNMMNPMRTNLNHCVYDDISQEGLFDYTCYSGKLKGIFDYIWYHDTDFQLTRILSGREVTEELEVRHQFGLPNDRHPSDHIPLVAEFELLE</sequence>